<dbReference type="PANTHER" id="PTHR30151">
    <property type="entry name" value="ALKANE SULFONATE ABC TRANSPORTER-RELATED, MEMBRANE SUBUNIT"/>
    <property type="match status" value="1"/>
</dbReference>
<reference evidence="10 11" key="1">
    <citation type="submission" date="2017-05" db="EMBL/GenBank/DDBJ databases">
        <title>Isolation of Rhodococcus sp. S2-17 biodegrading of BP-3.</title>
        <authorList>
            <person name="Lee Y."/>
            <person name="Kim K.H."/>
            <person name="Chun B.H."/>
            <person name="Jung H.S."/>
            <person name="Jeon C.O."/>
        </authorList>
    </citation>
    <scope>NUCLEOTIDE SEQUENCE [LARGE SCALE GENOMIC DNA]</scope>
    <source>
        <strain evidence="10 11">S2-17</strain>
    </source>
</reference>
<keyword evidence="11" id="KW-1185">Reference proteome</keyword>
<dbReference type="PANTHER" id="PTHR30151:SF0">
    <property type="entry name" value="ABC TRANSPORTER PERMEASE PROTEIN MJ0413-RELATED"/>
    <property type="match status" value="1"/>
</dbReference>
<keyword evidence="2 7" id="KW-0813">Transport</keyword>
<dbReference type="Proteomes" id="UP000245711">
    <property type="component" value="Chromosome"/>
</dbReference>
<dbReference type="InterPro" id="IPR000515">
    <property type="entry name" value="MetI-like"/>
</dbReference>
<protein>
    <submittedName>
        <fullName evidence="10">ABC transporter permease</fullName>
    </submittedName>
</protein>
<evidence type="ECO:0000256" key="2">
    <source>
        <dbReference type="ARBA" id="ARBA00022448"/>
    </source>
</evidence>
<proteinExistence type="inferred from homology"/>
<evidence type="ECO:0000256" key="5">
    <source>
        <dbReference type="ARBA" id="ARBA00022989"/>
    </source>
</evidence>
<dbReference type="RefSeq" id="WP_109327353.1">
    <property type="nucleotide sequence ID" value="NZ_CP021354.1"/>
</dbReference>
<feature type="transmembrane region" description="Helical" evidence="7">
    <location>
        <begin position="146"/>
        <end position="166"/>
    </location>
</feature>
<feature type="transmembrane region" description="Helical" evidence="7">
    <location>
        <begin position="173"/>
        <end position="191"/>
    </location>
</feature>
<evidence type="ECO:0000256" key="8">
    <source>
        <dbReference type="SAM" id="MobiDB-lite"/>
    </source>
</evidence>
<sequence>MSSALATPTDLDEAPVVADPLQTRATSPAPEVRPAAPNAAKRAGAVVGPVAWRILKPSIAIVAFLALWELAPRIGLVDEVFLPPFSTVVEAFLDLAASGELWQHVSASLSRALIGFFVAVAIAIPLGIAIAWYRPVSDFLNPILELFRNTAALALLPVFILILGIGEESKIALVIYACTFPILLNTISGVRTVDPLLIKSASSLGLSPVRLFQKVVLPAAVPTIFTGIRMAAASSILVLIAAEMVGAKAGLGYLITASQFNFQIPNMYAGIVAISVLGLSLNAILVLIERRLSRWRV</sequence>
<comment type="similarity">
    <text evidence="7">Belongs to the binding-protein-dependent transport system permease family.</text>
</comment>
<keyword evidence="6 7" id="KW-0472">Membrane</keyword>
<feature type="transmembrane region" description="Helical" evidence="7">
    <location>
        <begin position="267"/>
        <end position="288"/>
    </location>
</feature>
<feature type="transmembrane region" description="Helical" evidence="7">
    <location>
        <begin position="211"/>
        <end position="228"/>
    </location>
</feature>
<evidence type="ECO:0000256" key="1">
    <source>
        <dbReference type="ARBA" id="ARBA00004651"/>
    </source>
</evidence>
<dbReference type="GO" id="GO:0005886">
    <property type="term" value="C:plasma membrane"/>
    <property type="evidence" value="ECO:0007669"/>
    <property type="project" value="UniProtKB-SubCell"/>
</dbReference>
<dbReference type="InterPro" id="IPR035906">
    <property type="entry name" value="MetI-like_sf"/>
</dbReference>
<evidence type="ECO:0000256" key="6">
    <source>
        <dbReference type="ARBA" id="ARBA00023136"/>
    </source>
</evidence>
<evidence type="ECO:0000256" key="7">
    <source>
        <dbReference type="RuleBase" id="RU363032"/>
    </source>
</evidence>
<dbReference type="Gene3D" id="1.10.3720.10">
    <property type="entry name" value="MetI-like"/>
    <property type="match status" value="1"/>
</dbReference>
<dbReference type="GO" id="GO:0042918">
    <property type="term" value="P:alkanesulfonate transmembrane transport"/>
    <property type="evidence" value="ECO:0007669"/>
    <property type="project" value="UniProtKB-ARBA"/>
</dbReference>
<feature type="transmembrane region" description="Helical" evidence="7">
    <location>
        <begin position="235"/>
        <end position="255"/>
    </location>
</feature>
<evidence type="ECO:0000313" key="11">
    <source>
        <dbReference type="Proteomes" id="UP000245711"/>
    </source>
</evidence>
<keyword evidence="4 7" id="KW-0812">Transmembrane</keyword>
<evidence type="ECO:0000256" key="3">
    <source>
        <dbReference type="ARBA" id="ARBA00022475"/>
    </source>
</evidence>
<feature type="region of interest" description="Disordered" evidence="8">
    <location>
        <begin position="16"/>
        <end position="36"/>
    </location>
</feature>
<dbReference type="Pfam" id="PF00528">
    <property type="entry name" value="BPD_transp_1"/>
    <property type="match status" value="1"/>
</dbReference>
<evidence type="ECO:0000313" key="10">
    <source>
        <dbReference type="EMBL" id="AWK71257.1"/>
    </source>
</evidence>
<dbReference type="FunFam" id="1.10.3720.10:FF:000003">
    <property type="entry name" value="Aliphatic sulfonate ABC transporter permease"/>
    <property type="match status" value="1"/>
</dbReference>
<evidence type="ECO:0000259" key="9">
    <source>
        <dbReference type="PROSITE" id="PS50928"/>
    </source>
</evidence>
<dbReference type="EMBL" id="CP021354">
    <property type="protein sequence ID" value="AWK71257.1"/>
    <property type="molecule type" value="Genomic_DNA"/>
</dbReference>
<comment type="subcellular location">
    <subcellularLocation>
        <location evidence="1 7">Cell membrane</location>
        <topology evidence="1 7">Multi-pass membrane protein</topology>
    </subcellularLocation>
</comment>
<organism evidence="10 11">
    <name type="scientific">Rhodococcus oxybenzonivorans</name>
    <dbReference type="NCBI Taxonomy" id="1990687"/>
    <lineage>
        <taxon>Bacteria</taxon>
        <taxon>Bacillati</taxon>
        <taxon>Actinomycetota</taxon>
        <taxon>Actinomycetes</taxon>
        <taxon>Mycobacteriales</taxon>
        <taxon>Nocardiaceae</taxon>
        <taxon>Rhodococcus</taxon>
    </lineage>
</organism>
<dbReference type="AlphaFoldDB" id="A0A2S2BRK0"/>
<feature type="domain" description="ABC transmembrane type-1" evidence="9">
    <location>
        <begin position="105"/>
        <end position="289"/>
    </location>
</feature>
<feature type="transmembrane region" description="Helical" evidence="7">
    <location>
        <begin position="112"/>
        <end position="134"/>
    </location>
</feature>
<dbReference type="CDD" id="cd06261">
    <property type="entry name" value="TM_PBP2"/>
    <property type="match status" value="1"/>
</dbReference>
<dbReference type="PROSITE" id="PS50928">
    <property type="entry name" value="ABC_TM1"/>
    <property type="match status" value="1"/>
</dbReference>
<keyword evidence="5 7" id="KW-1133">Transmembrane helix</keyword>
<dbReference type="SUPFAM" id="SSF161098">
    <property type="entry name" value="MetI-like"/>
    <property type="match status" value="1"/>
</dbReference>
<dbReference type="KEGG" id="roz:CBI38_06340"/>
<dbReference type="OrthoDB" id="3173654at2"/>
<evidence type="ECO:0000256" key="4">
    <source>
        <dbReference type="ARBA" id="ARBA00022692"/>
    </source>
</evidence>
<keyword evidence="3" id="KW-1003">Cell membrane</keyword>
<name>A0A2S2BRK0_9NOCA</name>
<gene>
    <name evidence="10" type="ORF">CBI38_06340</name>
</gene>
<accession>A0A2S2BRK0</accession>